<evidence type="ECO:0000256" key="1">
    <source>
        <dbReference type="ARBA" id="ARBA00023015"/>
    </source>
</evidence>
<evidence type="ECO:0000256" key="2">
    <source>
        <dbReference type="ARBA" id="ARBA00023125"/>
    </source>
</evidence>
<reference evidence="6 7" key="1">
    <citation type="submission" date="2016-10" db="EMBL/GenBank/DDBJ databases">
        <authorList>
            <person name="de Groot N.N."/>
        </authorList>
    </citation>
    <scope>NUCLEOTIDE SEQUENCE [LARGE SCALE GENOMIC DNA]</scope>
    <source>
        <strain evidence="6 7">DSM 44892</strain>
    </source>
</reference>
<organism evidence="6 7">
    <name type="scientific">Rhodococcus triatomae</name>
    <dbReference type="NCBI Taxonomy" id="300028"/>
    <lineage>
        <taxon>Bacteria</taxon>
        <taxon>Bacillati</taxon>
        <taxon>Actinomycetota</taxon>
        <taxon>Actinomycetes</taxon>
        <taxon>Mycobacteriales</taxon>
        <taxon>Nocardiaceae</taxon>
        <taxon>Rhodococcus</taxon>
    </lineage>
</organism>
<dbReference type="Pfam" id="PF21351">
    <property type="entry name" value="TetR_C_41"/>
    <property type="match status" value="1"/>
</dbReference>
<dbReference type="InterPro" id="IPR009057">
    <property type="entry name" value="Homeodomain-like_sf"/>
</dbReference>
<dbReference type="InterPro" id="IPR001647">
    <property type="entry name" value="HTH_TetR"/>
</dbReference>
<keyword evidence="1" id="KW-0805">Transcription regulation</keyword>
<dbReference type="Gene3D" id="1.10.357.10">
    <property type="entry name" value="Tetracycline Repressor, domain 2"/>
    <property type="match status" value="1"/>
</dbReference>
<sequence>MRTAGAMFTTHGYGGVALEAVAAEAGVTRGAVYHHFRSKRGLFEAVLADVQHTIASRVEAAADAETDLWDGLEAGCRMFLTASADTRARRIMLVDAPAVLGWNTWRGQDAAASGRLLLDVLVALRDADELADVAPGAAAAALSGAMNEAALWIAGAEDPDDATEEAWPVVQRMIRALRA</sequence>
<dbReference type="Proteomes" id="UP000183263">
    <property type="component" value="Unassembled WGS sequence"/>
</dbReference>
<dbReference type="PANTHER" id="PTHR30055:SF234">
    <property type="entry name" value="HTH-TYPE TRANSCRIPTIONAL REGULATOR BETI"/>
    <property type="match status" value="1"/>
</dbReference>
<evidence type="ECO:0000313" key="6">
    <source>
        <dbReference type="EMBL" id="SDI12858.1"/>
    </source>
</evidence>
<protein>
    <submittedName>
        <fullName evidence="6">DNA-binding transcriptional regulator, AcrR family</fullName>
    </submittedName>
</protein>
<dbReference type="AlphaFoldDB" id="A0A1G8I1S9"/>
<proteinExistence type="predicted"/>
<evidence type="ECO:0000256" key="3">
    <source>
        <dbReference type="ARBA" id="ARBA00023163"/>
    </source>
</evidence>
<accession>A0A1G8I1S9</accession>
<dbReference type="SUPFAM" id="SSF46689">
    <property type="entry name" value="Homeodomain-like"/>
    <property type="match status" value="1"/>
</dbReference>
<feature type="DNA-binding region" description="H-T-H motif" evidence="4">
    <location>
        <begin position="17"/>
        <end position="36"/>
    </location>
</feature>
<name>A0A1G8I1S9_9NOCA</name>
<evidence type="ECO:0000259" key="5">
    <source>
        <dbReference type="PROSITE" id="PS50977"/>
    </source>
</evidence>
<evidence type="ECO:0000256" key="4">
    <source>
        <dbReference type="PROSITE-ProRule" id="PRU00335"/>
    </source>
</evidence>
<dbReference type="PROSITE" id="PS50977">
    <property type="entry name" value="HTH_TETR_2"/>
    <property type="match status" value="1"/>
</dbReference>
<dbReference type="InterPro" id="IPR050109">
    <property type="entry name" value="HTH-type_TetR-like_transc_reg"/>
</dbReference>
<dbReference type="GO" id="GO:0000976">
    <property type="term" value="F:transcription cis-regulatory region binding"/>
    <property type="evidence" value="ECO:0007669"/>
    <property type="project" value="TreeGrafter"/>
</dbReference>
<keyword evidence="7" id="KW-1185">Reference proteome</keyword>
<keyword evidence="2 4" id="KW-0238">DNA-binding</keyword>
<gene>
    <name evidence="6" type="ORF">SAMN05444695_105132</name>
</gene>
<dbReference type="PANTHER" id="PTHR30055">
    <property type="entry name" value="HTH-TYPE TRANSCRIPTIONAL REGULATOR RUTR"/>
    <property type="match status" value="1"/>
</dbReference>
<keyword evidence="3" id="KW-0804">Transcription</keyword>
<dbReference type="InterPro" id="IPR049484">
    <property type="entry name" value="Rv0078-like_C"/>
</dbReference>
<feature type="domain" description="HTH tetR-type" evidence="5">
    <location>
        <begin position="1"/>
        <end position="54"/>
    </location>
</feature>
<evidence type="ECO:0000313" key="7">
    <source>
        <dbReference type="Proteomes" id="UP000183263"/>
    </source>
</evidence>
<dbReference type="Pfam" id="PF00440">
    <property type="entry name" value="TetR_N"/>
    <property type="match status" value="1"/>
</dbReference>
<dbReference type="GO" id="GO:0003700">
    <property type="term" value="F:DNA-binding transcription factor activity"/>
    <property type="evidence" value="ECO:0007669"/>
    <property type="project" value="TreeGrafter"/>
</dbReference>
<dbReference type="EMBL" id="FNDN01000005">
    <property type="protein sequence ID" value="SDI12858.1"/>
    <property type="molecule type" value="Genomic_DNA"/>
</dbReference>